<keyword evidence="2" id="KW-1185">Reference proteome</keyword>
<dbReference type="RefSeq" id="WP_254569377.1">
    <property type="nucleotide sequence ID" value="NZ_CP098502.1"/>
</dbReference>
<evidence type="ECO:0000313" key="2">
    <source>
        <dbReference type="Proteomes" id="UP001056035"/>
    </source>
</evidence>
<name>A0ABY5DPJ4_9ACTN</name>
<proteinExistence type="predicted"/>
<dbReference type="EMBL" id="CP098502">
    <property type="protein sequence ID" value="UTI62640.1"/>
    <property type="molecule type" value="Genomic_DNA"/>
</dbReference>
<sequence>MMRLIRQLHPDLSDRQVAAEALAVLPAGAGSADELEIEAAGLRGPATELRVALAASAADAVTPGWAKIGTVPSSMPSLADAGEGFMPGAPSLTAHAERAAHEAGLAPDVSMFPGRGHLGVS</sequence>
<gene>
    <name evidence="1" type="ORF">NBH00_14870</name>
</gene>
<accession>A0ABY5DPJ4</accession>
<evidence type="ECO:0000313" key="1">
    <source>
        <dbReference type="EMBL" id="UTI62640.1"/>
    </source>
</evidence>
<protein>
    <submittedName>
        <fullName evidence="1">Uncharacterized protein</fullName>
    </submittedName>
</protein>
<reference evidence="1 2" key="1">
    <citation type="submission" date="2022-06" db="EMBL/GenBank/DDBJ databases">
        <title>Paraconexibacter antarcticus.</title>
        <authorList>
            <person name="Kim C.S."/>
        </authorList>
    </citation>
    <scope>NUCLEOTIDE SEQUENCE [LARGE SCALE GENOMIC DNA]</scope>
    <source>
        <strain evidence="1 2">02-257</strain>
    </source>
</reference>
<organism evidence="1 2">
    <name type="scientific">Paraconexibacter antarcticus</name>
    <dbReference type="NCBI Taxonomy" id="2949664"/>
    <lineage>
        <taxon>Bacteria</taxon>
        <taxon>Bacillati</taxon>
        <taxon>Actinomycetota</taxon>
        <taxon>Thermoleophilia</taxon>
        <taxon>Solirubrobacterales</taxon>
        <taxon>Paraconexibacteraceae</taxon>
        <taxon>Paraconexibacter</taxon>
    </lineage>
</organism>
<dbReference type="Proteomes" id="UP001056035">
    <property type="component" value="Chromosome"/>
</dbReference>